<name>G9JKL5_9ACTN</name>
<protein>
    <submittedName>
        <fullName evidence="5">Putative SAM-dependent methyltransferase</fullName>
    </submittedName>
</protein>
<proteinExistence type="predicted"/>
<keyword evidence="2 5" id="KW-0808">Transferase</keyword>
<dbReference type="PANTHER" id="PTHR43464:SF19">
    <property type="entry name" value="UBIQUINONE BIOSYNTHESIS O-METHYLTRANSFERASE, MITOCHONDRIAL"/>
    <property type="match status" value="1"/>
</dbReference>
<accession>G9JKL5</accession>
<feature type="domain" description="Methyltransferase" evidence="4">
    <location>
        <begin position="56"/>
        <end position="149"/>
    </location>
</feature>
<evidence type="ECO:0000256" key="2">
    <source>
        <dbReference type="ARBA" id="ARBA00022679"/>
    </source>
</evidence>
<keyword evidence="1 5" id="KW-0489">Methyltransferase</keyword>
<dbReference type="AlphaFoldDB" id="G9JKL5"/>
<evidence type="ECO:0000313" key="5">
    <source>
        <dbReference type="EMBL" id="AET98907.1"/>
    </source>
</evidence>
<dbReference type="Pfam" id="PF13649">
    <property type="entry name" value="Methyltransf_25"/>
    <property type="match status" value="1"/>
</dbReference>
<dbReference type="CDD" id="cd02440">
    <property type="entry name" value="AdoMet_MTases"/>
    <property type="match status" value="1"/>
</dbReference>
<dbReference type="Gene3D" id="3.40.50.150">
    <property type="entry name" value="Vaccinia Virus protein VP39"/>
    <property type="match status" value="1"/>
</dbReference>
<evidence type="ECO:0000256" key="3">
    <source>
        <dbReference type="ARBA" id="ARBA00022691"/>
    </source>
</evidence>
<dbReference type="PANTHER" id="PTHR43464">
    <property type="entry name" value="METHYLTRANSFERASE"/>
    <property type="match status" value="1"/>
</dbReference>
<sequence length="232" mass="24542">MTEPAAQPDGIDALTHVFDAVYRGESPFGKRPPWDIGGPQPAFVALEEAGLISGAVLDAGCGTGEDILHLASKGYTVTGLDLSSEAVAIARGKAEERGLDATFAVANALELVGYDGRFDTVVDCGLAHTFDAGRLRTYAAALHRVCRPGALVHVLEVSDRGAAQMQARLAEVIEGIPASEPPGPKRTADDLRRGFADGWTVESVTDTTMYGILPSASEPLELPAWLGRFRRN</sequence>
<dbReference type="SUPFAM" id="SSF53335">
    <property type="entry name" value="S-adenosyl-L-methionine-dependent methyltransferases"/>
    <property type="match status" value="1"/>
</dbReference>
<keyword evidence="3" id="KW-0949">S-adenosyl-L-methionine</keyword>
<reference evidence="5" key="1">
    <citation type="submission" date="2011-10" db="EMBL/GenBank/DDBJ databases">
        <authorList>
            <person name="Zhang C."/>
            <person name="Deng Z."/>
            <person name="You D."/>
        </authorList>
    </citation>
    <scope>NUCLEOTIDE SEQUENCE</scope>
    <source>
        <strain evidence="5">2507</strain>
    </source>
</reference>
<evidence type="ECO:0000259" key="4">
    <source>
        <dbReference type="Pfam" id="PF13649"/>
    </source>
</evidence>
<gene>
    <name evidence="5" type="primary">qui8</name>
</gene>
<dbReference type="InterPro" id="IPR029063">
    <property type="entry name" value="SAM-dependent_MTases_sf"/>
</dbReference>
<organism evidence="5">
    <name type="scientific">Streptomyces griseovariabilis subsp. bandungensis</name>
    <dbReference type="NCBI Taxonomy" id="284637"/>
    <lineage>
        <taxon>Bacteria</taxon>
        <taxon>Bacillati</taxon>
        <taxon>Actinomycetota</taxon>
        <taxon>Actinomycetes</taxon>
        <taxon>Kitasatosporales</taxon>
        <taxon>Streptomycetaceae</taxon>
        <taxon>Streptomyces</taxon>
    </lineage>
</organism>
<dbReference type="InterPro" id="IPR041698">
    <property type="entry name" value="Methyltransf_25"/>
</dbReference>
<dbReference type="GO" id="GO:0008168">
    <property type="term" value="F:methyltransferase activity"/>
    <property type="evidence" value="ECO:0007669"/>
    <property type="project" value="UniProtKB-KW"/>
</dbReference>
<dbReference type="EMBL" id="JN852959">
    <property type="protein sequence ID" value="AET98907.1"/>
    <property type="molecule type" value="Genomic_DNA"/>
</dbReference>
<dbReference type="GO" id="GO:0032259">
    <property type="term" value="P:methylation"/>
    <property type="evidence" value="ECO:0007669"/>
    <property type="project" value="UniProtKB-KW"/>
</dbReference>
<evidence type="ECO:0000256" key="1">
    <source>
        <dbReference type="ARBA" id="ARBA00022603"/>
    </source>
</evidence>